<organism evidence="2 3">
    <name type="scientific">Nocardioides szechwanensis</name>
    <dbReference type="NCBI Taxonomy" id="1005944"/>
    <lineage>
        <taxon>Bacteria</taxon>
        <taxon>Bacillati</taxon>
        <taxon>Actinomycetota</taxon>
        <taxon>Actinomycetes</taxon>
        <taxon>Propionibacteriales</taxon>
        <taxon>Nocardioidaceae</taxon>
        <taxon>Nocardioides</taxon>
    </lineage>
</organism>
<sequence>MRVARVGFTPLKGGRHLTHGSVELSAIGPVGDRAFCLIDPATDRCLRTVERPTLLQARAEWDGTVLSAELPTGTVVGEPEPTNDIRTADYWGRAAMLRVMDGPWAAAFSAHLGREVLLASAAPGAVVYGASVSLVTSASLARLADEVGGHVDGARFRATFQLDGDELTPHTEDEWVGRRLRLGAAEIEVRSVIPRCAVVDLGPDSGVPDLALLKALARCRRDQQLGFGVDAMVTVAGRVSTGDPARLLTV</sequence>
<evidence type="ECO:0000259" key="1">
    <source>
        <dbReference type="PROSITE" id="PS51340"/>
    </source>
</evidence>
<dbReference type="Pfam" id="PF03473">
    <property type="entry name" value="MOSC"/>
    <property type="match status" value="1"/>
</dbReference>
<dbReference type="InterPro" id="IPR005302">
    <property type="entry name" value="MoCF_Sase_C"/>
</dbReference>
<feature type="domain" description="MOSC" evidence="1">
    <location>
        <begin position="98"/>
        <end position="248"/>
    </location>
</feature>
<dbReference type="EMBL" id="FNIC01000002">
    <property type="protein sequence ID" value="SDN29814.1"/>
    <property type="molecule type" value="Genomic_DNA"/>
</dbReference>
<dbReference type="STRING" id="1005944.SAMN05192576_1964"/>
<protein>
    <submittedName>
        <fullName evidence="2">Uncharacterized conserved protein YcbX, contains MOSC and Fe-S domains</fullName>
    </submittedName>
</protein>
<proteinExistence type="predicted"/>
<dbReference type="SUPFAM" id="SSF50800">
    <property type="entry name" value="PK beta-barrel domain-like"/>
    <property type="match status" value="1"/>
</dbReference>
<dbReference type="GO" id="GO:0030151">
    <property type="term" value="F:molybdenum ion binding"/>
    <property type="evidence" value="ECO:0007669"/>
    <property type="project" value="InterPro"/>
</dbReference>
<dbReference type="GO" id="GO:0030170">
    <property type="term" value="F:pyridoxal phosphate binding"/>
    <property type="evidence" value="ECO:0007669"/>
    <property type="project" value="InterPro"/>
</dbReference>
<dbReference type="AlphaFoldDB" id="A0A1H0A9B1"/>
<dbReference type="GO" id="GO:0003824">
    <property type="term" value="F:catalytic activity"/>
    <property type="evidence" value="ECO:0007669"/>
    <property type="project" value="InterPro"/>
</dbReference>
<reference evidence="2 3" key="1">
    <citation type="submission" date="2016-10" db="EMBL/GenBank/DDBJ databases">
        <authorList>
            <person name="de Groot N.N."/>
        </authorList>
    </citation>
    <scope>NUCLEOTIDE SEQUENCE [LARGE SCALE GENOMIC DNA]</scope>
    <source>
        <strain evidence="2 3">CGMCC 1.11147</strain>
    </source>
</reference>
<dbReference type="Proteomes" id="UP000199004">
    <property type="component" value="Unassembled WGS sequence"/>
</dbReference>
<dbReference type="PROSITE" id="PS51340">
    <property type="entry name" value="MOSC"/>
    <property type="match status" value="1"/>
</dbReference>
<name>A0A1H0A9B1_9ACTN</name>
<dbReference type="InterPro" id="IPR011037">
    <property type="entry name" value="Pyrv_Knase-like_insert_dom_sf"/>
</dbReference>
<evidence type="ECO:0000313" key="3">
    <source>
        <dbReference type="Proteomes" id="UP000199004"/>
    </source>
</evidence>
<keyword evidence="3" id="KW-1185">Reference proteome</keyword>
<evidence type="ECO:0000313" key="2">
    <source>
        <dbReference type="EMBL" id="SDN29814.1"/>
    </source>
</evidence>
<gene>
    <name evidence="2" type="ORF">SAMN05192576_1964</name>
</gene>
<accession>A0A1H0A9B1</accession>
<dbReference type="RefSeq" id="WP_170254343.1">
    <property type="nucleotide sequence ID" value="NZ_BKAE01000011.1"/>
</dbReference>